<dbReference type="SUPFAM" id="SSF50729">
    <property type="entry name" value="PH domain-like"/>
    <property type="match status" value="1"/>
</dbReference>
<dbReference type="SMART" id="SM00462">
    <property type="entry name" value="PTB"/>
    <property type="match status" value="1"/>
</dbReference>
<keyword evidence="2" id="KW-0597">Phosphoprotein</keyword>
<dbReference type="InterPro" id="IPR011993">
    <property type="entry name" value="PH-like_dom_sf"/>
</dbReference>
<organism evidence="4">
    <name type="scientific">Sipha flava</name>
    <name type="common">yellow sugarcane aphid</name>
    <dbReference type="NCBI Taxonomy" id="143950"/>
    <lineage>
        <taxon>Eukaryota</taxon>
        <taxon>Metazoa</taxon>
        <taxon>Ecdysozoa</taxon>
        <taxon>Arthropoda</taxon>
        <taxon>Hexapoda</taxon>
        <taxon>Insecta</taxon>
        <taxon>Pterygota</taxon>
        <taxon>Neoptera</taxon>
        <taxon>Paraneoptera</taxon>
        <taxon>Hemiptera</taxon>
        <taxon>Sternorrhyncha</taxon>
        <taxon>Aphidomorpha</taxon>
        <taxon>Aphidoidea</taxon>
        <taxon>Aphididae</taxon>
        <taxon>Sipha</taxon>
    </lineage>
</organism>
<dbReference type="PANTHER" id="PTHR47368:SF2">
    <property type="entry name" value="PID DOMAIN-CONTAINING PROTEIN"/>
    <property type="match status" value="1"/>
</dbReference>
<evidence type="ECO:0000313" key="6">
    <source>
        <dbReference type="RefSeq" id="XP_025411356.1"/>
    </source>
</evidence>
<feature type="domain" description="PID" evidence="3">
    <location>
        <begin position="32"/>
        <end position="158"/>
    </location>
</feature>
<accession>A0A2S2PXP9</accession>
<name>A0A2S2PXP9_9HEMI</name>
<dbReference type="AlphaFoldDB" id="A0A2S2PXP9"/>
<dbReference type="GO" id="GO:0005737">
    <property type="term" value="C:cytoplasm"/>
    <property type="evidence" value="ECO:0007669"/>
    <property type="project" value="TreeGrafter"/>
</dbReference>
<dbReference type="InterPro" id="IPR016698">
    <property type="entry name" value="Numb/numb-like"/>
</dbReference>
<dbReference type="Gene3D" id="2.30.29.30">
    <property type="entry name" value="Pleckstrin-homology domain (PH domain)/Phosphotyrosine-binding domain (PTB)"/>
    <property type="match status" value="1"/>
</dbReference>
<evidence type="ECO:0000259" key="3">
    <source>
        <dbReference type="PROSITE" id="PS01179"/>
    </source>
</evidence>
<sequence length="173" mass="20052">MSYYCRRPFQDAIDNSINRWPQDEIGILDGNCSFDIDYLGNVEVSDPSNSKICHASFVKLYQKYMTDVCFSNPALLWITGYELRIVEKKSKNLILAQIIENIVFCASAIDNQDQFFYTCRDTYNNRWLCHLFVVNKQLSSNRLCRAVGFAFRVCLKRKTIREGLTSNNTRSIG</sequence>
<dbReference type="Proteomes" id="UP000694846">
    <property type="component" value="Unplaced"/>
</dbReference>
<dbReference type="Pfam" id="PF00640">
    <property type="entry name" value="PID"/>
    <property type="match status" value="1"/>
</dbReference>
<dbReference type="PANTHER" id="PTHR47368">
    <property type="entry name" value="NUMB"/>
    <property type="match status" value="1"/>
</dbReference>
<evidence type="ECO:0000256" key="2">
    <source>
        <dbReference type="ARBA" id="ARBA00022553"/>
    </source>
</evidence>
<protein>
    <submittedName>
        <fullName evidence="6">Numb-like protein</fullName>
    </submittedName>
    <submittedName>
        <fullName evidence="4">Protein numb</fullName>
    </submittedName>
</protein>
<dbReference type="InterPro" id="IPR006020">
    <property type="entry name" value="PTB/PI_dom"/>
</dbReference>
<reference evidence="4" key="1">
    <citation type="submission" date="2018-04" db="EMBL/GenBank/DDBJ databases">
        <title>Transcriptome assembly of Sipha flava.</title>
        <authorList>
            <person name="Scully E.D."/>
            <person name="Geib S.M."/>
            <person name="Palmer N.A."/>
            <person name="Koch K."/>
            <person name="Bradshaw J."/>
            <person name="Heng-Moss T."/>
            <person name="Sarath G."/>
        </authorList>
    </citation>
    <scope>NUCLEOTIDE SEQUENCE</scope>
</reference>
<gene>
    <name evidence="4" type="primary">NUMB</name>
    <name evidence="6" type="synonym">LOC112684193</name>
    <name evidence="4" type="ORF">g.31258</name>
</gene>
<evidence type="ECO:0000313" key="4">
    <source>
        <dbReference type="EMBL" id="MBY70296.1"/>
    </source>
</evidence>
<dbReference type="OrthoDB" id="10070446at2759"/>
<keyword evidence="5" id="KW-1185">Reference proteome</keyword>
<dbReference type="EMBL" id="GGMS01001093">
    <property type="protein sequence ID" value="MBY70296.1"/>
    <property type="molecule type" value="Transcribed_RNA"/>
</dbReference>
<keyword evidence="1" id="KW-0217">Developmental protein</keyword>
<reference evidence="6" key="2">
    <citation type="submission" date="2025-04" db="UniProtKB">
        <authorList>
            <consortium name="RefSeq"/>
        </authorList>
    </citation>
    <scope>IDENTIFICATION</scope>
    <source>
        <tissue evidence="6">Whole body</tissue>
    </source>
</reference>
<dbReference type="RefSeq" id="XP_025411356.1">
    <property type="nucleotide sequence ID" value="XM_025555571.1"/>
</dbReference>
<evidence type="ECO:0000256" key="1">
    <source>
        <dbReference type="ARBA" id="ARBA00022473"/>
    </source>
</evidence>
<evidence type="ECO:0000313" key="5">
    <source>
        <dbReference type="Proteomes" id="UP000694846"/>
    </source>
</evidence>
<proteinExistence type="predicted"/>
<dbReference type="PROSITE" id="PS01179">
    <property type="entry name" value="PID"/>
    <property type="match status" value="1"/>
</dbReference>